<reference evidence="5 6" key="1">
    <citation type="submission" date="2019-03" db="EMBL/GenBank/DDBJ databases">
        <title>Genomics of glacier-inhabiting Cryobacterium strains.</title>
        <authorList>
            <person name="Liu Q."/>
            <person name="Xin Y.-H."/>
        </authorList>
    </citation>
    <scope>NUCLEOTIDE SEQUENCE [LARGE SCALE GENOMIC DNA]</scope>
    <source>
        <strain evidence="5 6">Hh14</strain>
    </source>
</reference>
<evidence type="ECO:0000256" key="3">
    <source>
        <dbReference type="ARBA" id="ARBA00023163"/>
    </source>
</evidence>
<dbReference type="RefSeq" id="WP_134519531.1">
    <property type="nucleotide sequence ID" value="NZ_SOHE01000046.1"/>
</dbReference>
<dbReference type="Proteomes" id="UP000297447">
    <property type="component" value="Unassembled WGS sequence"/>
</dbReference>
<dbReference type="PANTHER" id="PTHR38445:SF9">
    <property type="entry name" value="HTH-TYPE TRANSCRIPTIONAL REPRESSOR YTRA"/>
    <property type="match status" value="1"/>
</dbReference>
<dbReference type="PROSITE" id="PS50949">
    <property type="entry name" value="HTH_GNTR"/>
    <property type="match status" value="1"/>
</dbReference>
<dbReference type="Gene3D" id="1.10.10.10">
    <property type="entry name" value="Winged helix-like DNA-binding domain superfamily/Winged helix DNA-binding domain"/>
    <property type="match status" value="1"/>
</dbReference>
<keyword evidence="1" id="KW-0805">Transcription regulation</keyword>
<keyword evidence="2" id="KW-0238">DNA-binding</keyword>
<dbReference type="InterPro" id="IPR000524">
    <property type="entry name" value="Tscrpt_reg_HTH_GntR"/>
</dbReference>
<dbReference type="EMBL" id="SOHE01000046">
    <property type="protein sequence ID" value="TFD49858.1"/>
    <property type="molecule type" value="Genomic_DNA"/>
</dbReference>
<evidence type="ECO:0000259" key="4">
    <source>
        <dbReference type="PROSITE" id="PS50949"/>
    </source>
</evidence>
<comment type="caution">
    <text evidence="5">The sequence shown here is derived from an EMBL/GenBank/DDBJ whole genome shotgun (WGS) entry which is preliminary data.</text>
</comment>
<dbReference type="GO" id="GO:0003677">
    <property type="term" value="F:DNA binding"/>
    <property type="evidence" value="ECO:0007669"/>
    <property type="project" value="UniProtKB-KW"/>
</dbReference>
<dbReference type="PANTHER" id="PTHR38445">
    <property type="entry name" value="HTH-TYPE TRANSCRIPTIONAL REPRESSOR YTRA"/>
    <property type="match status" value="1"/>
</dbReference>
<protein>
    <submittedName>
        <fullName evidence="5">GntR family transcriptional regulator</fullName>
    </submittedName>
</protein>
<keyword evidence="6" id="KW-1185">Reference proteome</keyword>
<gene>
    <name evidence="5" type="ORF">E3T55_10540</name>
</gene>
<feature type="domain" description="HTH gntR-type" evidence="4">
    <location>
        <begin position="10"/>
        <end position="77"/>
    </location>
</feature>
<organism evidence="5 6">
    <name type="scientific">Cryobacterium frigoriphilum</name>
    <dbReference type="NCBI Taxonomy" id="1259150"/>
    <lineage>
        <taxon>Bacteria</taxon>
        <taxon>Bacillati</taxon>
        <taxon>Actinomycetota</taxon>
        <taxon>Actinomycetes</taxon>
        <taxon>Micrococcales</taxon>
        <taxon>Microbacteriaceae</taxon>
        <taxon>Cryobacterium</taxon>
    </lineage>
</organism>
<sequence>MITIDDADPTPAFEQIRQQLTDEIRSGNLAPGDRLPSVRQLAGDLRIAAGTVARAYSALEGNGLLESTRLGTRVRAVEPLPSQAREAARRYVAAVSGLTLDDAILAVRVEWAARAEVV</sequence>
<evidence type="ECO:0000313" key="5">
    <source>
        <dbReference type="EMBL" id="TFD49858.1"/>
    </source>
</evidence>
<dbReference type="InterPro" id="IPR036390">
    <property type="entry name" value="WH_DNA-bd_sf"/>
</dbReference>
<evidence type="ECO:0000313" key="6">
    <source>
        <dbReference type="Proteomes" id="UP000297447"/>
    </source>
</evidence>
<dbReference type="GO" id="GO:0003700">
    <property type="term" value="F:DNA-binding transcription factor activity"/>
    <property type="evidence" value="ECO:0007669"/>
    <property type="project" value="InterPro"/>
</dbReference>
<proteinExistence type="predicted"/>
<evidence type="ECO:0000256" key="1">
    <source>
        <dbReference type="ARBA" id="ARBA00023015"/>
    </source>
</evidence>
<accession>A0A4R9A105</accession>
<evidence type="ECO:0000256" key="2">
    <source>
        <dbReference type="ARBA" id="ARBA00023125"/>
    </source>
</evidence>
<keyword evidence="3" id="KW-0804">Transcription</keyword>
<dbReference type="SUPFAM" id="SSF46785">
    <property type="entry name" value="Winged helix' DNA-binding domain"/>
    <property type="match status" value="1"/>
</dbReference>
<dbReference type="CDD" id="cd07377">
    <property type="entry name" value="WHTH_GntR"/>
    <property type="match status" value="1"/>
</dbReference>
<dbReference type="Pfam" id="PF00392">
    <property type="entry name" value="GntR"/>
    <property type="match status" value="1"/>
</dbReference>
<dbReference type="InterPro" id="IPR036388">
    <property type="entry name" value="WH-like_DNA-bd_sf"/>
</dbReference>
<dbReference type="SMART" id="SM00345">
    <property type="entry name" value="HTH_GNTR"/>
    <property type="match status" value="1"/>
</dbReference>
<dbReference type="OrthoDB" id="4307011at2"/>
<name>A0A4R9A105_9MICO</name>
<dbReference type="AlphaFoldDB" id="A0A4R9A105"/>